<protein>
    <submittedName>
        <fullName evidence="2">Uncharacterized protein</fullName>
    </submittedName>
</protein>
<name>A0AAD1U068_EUPCR</name>
<accession>A0AAD1U068</accession>
<evidence type="ECO:0000256" key="1">
    <source>
        <dbReference type="SAM" id="MobiDB-lite"/>
    </source>
</evidence>
<organism evidence="2 3">
    <name type="scientific">Euplotes crassus</name>
    <dbReference type="NCBI Taxonomy" id="5936"/>
    <lineage>
        <taxon>Eukaryota</taxon>
        <taxon>Sar</taxon>
        <taxon>Alveolata</taxon>
        <taxon>Ciliophora</taxon>
        <taxon>Intramacronucleata</taxon>
        <taxon>Spirotrichea</taxon>
        <taxon>Hypotrichia</taxon>
        <taxon>Euplotida</taxon>
        <taxon>Euplotidae</taxon>
        <taxon>Moneuplotes</taxon>
    </lineage>
</organism>
<reference evidence="2" key="1">
    <citation type="submission" date="2023-07" db="EMBL/GenBank/DDBJ databases">
        <authorList>
            <consortium name="AG Swart"/>
            <person name="Singh M."/>
            <person name="Singh A."/>
            <person name="Seah K."/>
            <person name="Emmerich C."/>
        </authorList>
    </citation>
    <scope>NUCLEOTIDE SEQUENCE</scope>
    <source>
        <strain evidence="2">DP1</strain>
    </source>
</reference>
<gene>
    <name evidence="2" type="ORF">ECRASSUSDP1_LOCUS954</name>
</gene>
<feature type="region of interest" description="Disordered" evidence="1">
    <location>
        <begin position="388"/>
        <end position="417"/>
    </location>
</feature>
<feature type="compositionally biased region" description="Low complexity" evidence="1">
    <location>
        <begin position="394"/>
        <end position="408"/>
    </location>
</feature>
<comment type="caution">
    <text evidence="2">The sequence shown here is derived from an EMBL/GenBank/DDBJ whole genome shotgun (WGS) entry which is preliminary data.</text>
</comment>
<feature type="region of interest" description="Disordered" evidence="1">
    <location>
        <begin position="450"/>
        <end position="470"/>
    </location>
</feature>
<dbReference type="EMBL" id="CAMPGE010000897">
    <property type="protein sequence ID" value="CAI2359661.1"/>
    <property type="molecule type" value="Genomic_DNA"/>
</dbReference>
<proteinExistence type="predicted"/>
<sequence>MSDTKSGMPKTWFEMESRIRDILTHLITPISSQLGEVFEKCRDLVEAHSKFERKFETYDELMKKASKKCDEITPIRASMVELETRLGQKQFSLTTKTDHLVNEVSRIEERARLIHDDMRALADLNDALRGDVRQCRKMSGAYHDSCISKINQVSTKSNDDYIDIIERFNALKANEAHYKNVTAYQREKVNEISAELEVFKRSFDNLGITVQGLNDTSTPKEEYLSEIKNLQKELRINRERTMVLEKGVESISPLKEFVHGQVPGKVNYMIAEAMDYVLVKRGDRQRIRKYIQYKGKAWPNFEKMQLKKIETEKPLVTSDSEVEDPKKGRDHSINSIRKLGLKNIEKKKDLLAIKKTKYIEKEELKPKQKPKEKETEILVQVEEGKVDLKNDDVSSSSNFSPSSGSPTPRILHSSRKIKLSRAETITSPKKAPQEPIQIPDFPLTLTQIHEDEPESQKEDSKKSADQNEGFSEFCEEKIDTKMNEMKEELVEELLEDIERVMKQERKTLDGRLNKIQNKVDISIEEIQEKAGSIDGIYNIINEETKRRKRDKSDMSLQVNKNRDDLDKILSKQAGYDISIKNLGEITATVLELLHIGNVLDCQDEEDRQAISLWGFNEREQGKKEFDKTINHVRKTNSRERLKLSSVINTKKDYNVVTVDKDCYSCSNSNQVVLKAFKMACLSYYPSSITFENKVVSRRWLHLKRSEIIKNIYSDYTNLQPWKLGNLEYEKYLTVPLTDAEYAIDMNPFMQETNMNKTLEISSHFESLSRPRLATTKKVDRTIEVNLNKEECNKDLESIKFEDNKKLKKIFTSTHLGITQLAKKSYKGFNNLKMQGTRLKTPNETRKRRSIYTGHRLIREKRRNLSRFNNKSPHISNIGSIHHIKVSRNSSENFDHNSEYGEDFRHVENLN</sequence>
<dbReference type="Proteomes" id="UP001295684">
    <property type="component" value="Unassembled WGS sequence"/>
</dbReference>
<keyword evidence="3" id="KW-1185">Reference proteome</keyword>
<evidence type="ECO:0000313" key="3">
    <source>
        <dbReference type="Proteomes" id="UP001295684"/>
    </source>
</evidence>
<feature type="compositionally biased region" description="Basic and acidic residues" evidence="1">
    <location>
        <begin position="450"/>
        <end position="465"/>
    </location>
</feature>
<dbReference type="AlphaFoldDB" id="A0AAD1U068"/>
<evidence type="ECO:0000313" key="2">
    <source>
        <dbReference type="EMBL" id="CAI2359661.1"/>
    </source>
</evidence>